<dbReference type="InterPro" id="IPR011146">
    <property type="entry name" value="HIT-like"/>
</dbReference>
<dbReference type="SUPFAM" id="SSF54197">
    <property type="entry name" value="HIT-like"/>
    <property type="match status" value="1"/>
</dbReference>
<organism evidence="2">
    <name type="scientific">marine metagenome</name>
    <dbReference type="NCBI Taxonomy" id="408172"/>
    <lineage>
        <taxon>unclassified sequences</taxon>
        <taxon>metagenomes</taxon>
        <taxon>ecological metagenomes</taxon>
    </lineage>
</organism>
<dbReference type="Gene3D" id="3.30.428.10">
    <property type="entry name" value="HIT-like"/>
    <property type="match status" value="1"/>
</dbReference>
<sequence>MSTFAKFKFPELLIKEYENWYLLLRFEQPTLGSLILITKHGETQYSEINEAAFIEFSKIVKEIESVLKSKFKYQKLNYLMLMMVDPEVHYHIIPRYSEGVLFHNV</sequence>
<feature type="domain" description="HIT" evidence="1">
    <location>
        <begin position="1"/>
        <end position="102"/>
    </location>
</feature>
<protein>
    <recommendedName>
        <fullName evidence="1">HIT domain-containing protein</fullName>
    </recommendedName>
</protein>
<dbReference type="Pfam" id="PF01230">
    <property type="entry name" value="HIT"/>
    <property type="match status" value="1"/>
</dbReference>
<dbReference type="PROSITE" id="PS51084">
    <property type="entry name" value="HIT_2"/>
    <property type="match status" value="1"/>
</dbReference>
<dbReference type="AlphaFoldDB" id="A0A382Y705"/>
<dbReference type="InterPro" id="IPR036265">
    <property type="entry name" value="HIT-like_sf"/>
</dbReference>
<dbReference type="GO" id="GO:0003824">
    <property type="term" value="F:catalytic activity"/>
    <property type="evidence" value="ECO:0007669"/>
    <property type="project" value="InterPro"/>
</dbReference>
<evidence type="ECO:0000313" key="2">
    <source>
        <dbReference type="EMBL" id="SVD78910.1"/>
    </source>
</evidence>
<gene>
    <name evidence="2" type="ORF">METZ01_LOCUS431764</name>
</gene>
<evidence type="ECO:0000259" key="1">
    <source>
        <dbReference type="PROSITE" id="PS51084"/>
    </source>
</evidence>
<name>A0A382Y705_9ZZZZ</name>
<feature type="non-terminal residue" evidence="2">
    <location>
        <position position="105"/>
    </location>
</feature>
<accession>A0A382Y705</accession>
<proteinExistence type="predicted"/>
<reference evidence="2" key="1">
    <citation type="submission" date="2018-05" db="EMBL/GenBank/DDBJ databases">
        <authorList>
            <person name="Lanie J.A."/>
            <person name="Ng W.-L."/>
            <person name="Kazmierczak K.M."/>
            <person name="Andrzejewski T.M."/>
            <person name="Davidsen T.M."/>
            <person name="Wayne K.J."/>
            <person name="Tettelin H."/>
            <person name="Glass J.I."/>
            <person name="Rusch D."/>
            <person name="Podicherti R."/>
            <person name="Tsui H.-C.T."/>
            <person name="Winkler M.E."/>
        </authorList>
    </citation>
    <scope>NUCLEOTIDE SEQUENCE</scope>
</reference>
<dbReference type="EMBL" id="UINC01173358">
    <property type="protein sequence ID" value="SVD78910.1"/>
    <property type="molecule type" value="Genomic_DNA"/>
</dbReference>